<dbReference type="EMBL" id="SNWQ01000002">
    <property type="protein sequence ID" value="TDO52619.1"/>
    <property type="molecule type" value="Genomic_DNA"/>
</dbReference>
<name>A0A4R6KRR7_9ACTN</name>
<sequence>MDPQNQEEFDAYVAELLATEATGAQLLDELHATLTRYVVFPSAEAADAVTLYVAATHAQPAWEHATRLVIKSPIKRCGKSRLQEIIAETCHRPLRTANCSTAALVRSIGGDDPPTILLDEADTIFGGKKSSKDGVAEDLRGFINAGHSRGVPYLRWDMTARQLEECPTFGMAVLGGIGDMPDTIEDRAVIVSMRRRGPTETVAQFRRRNVPALHDLQKRLHEWIRPCVEKLAATEPTMPVQDRAADTWEPLVIVAEHARGDWPDRARRACLTMTGERNAEDDTAGERLLADLYDVWGDEEYLFTTTVLDRLQNIDEAPWADWYGKPLTNRGLAHLLKPYGIRSRTVREPAAVSTAKGYARADLTDPWGRYVTSVTASQTDESAGQPCDGRVTDDESASVTSPDLRKHPDRDAVTDVTDEQVEPAIDCPACARWGIACYEHAGAAS</sequence>
<accession>A0A4R6KRR7</accession>
<comment type="caution">
    <text evidence="3">The sequence shown here is derived from an EMBL/GenBank/DDBJ whole genome shotgun (WGS) entry which is preliminary data.</text>
</comment>
<protein>
    <submittedName>
        <fullName evidence="3">Uncharacterized protein DUF3631</fullName>
    </submittedName>
</protein>
<dbReference type="OrthoDB" id="3261135at2"/>
<evidence type="ECO:0000313" key="4">
    <source>
        <dbReference type="Proteomes" id="UP000295388"/>
    </source>
</evidence>
<dbReference type="RefSeq" id="WP_133799022.1">
    <property type="nucleotide sequence ID" value="NZ_SNWQ01000002.1"/>
</dbReference>
<proteinExistence type="predicted"/>
<dbReference type="InterPro" id="IPR022081">
    <property type="entry name" value="DUF3631"/>
</dbReference>
<organism evidence="3 4">
    <name type="scientific">Kribbella caucasensis</name>
    <dbReference type="NCBI Taxonomy" id="2512215"/>
    <lineage>
        <taxon>Bacteria</taxon>
        <taxon>Bacillati</taxon>
        <taxon>Actinomycetota</taxon>
        <taxon>Actinomycetes</taxon>
        <taxon>Propionibacteriales</taxon>
        <taxon>Kribbellaceae</taxon>
        <taxon>Kribbella</taxon>
    </lineage>
</organism>
<feature type="domain" description="DUF3631" evidence="2">
    <location>
        <begin position="193"/>
        <end position="370"/>
    </location>
</feature>
<gene>
    <name evidence="3" type="ORF">EV643_102458</name>
</gene>
<dbReference type="Pfam" id="PF12307">
    <property type="entry name" value="DUF3631"/>
    <property type="match status" value="1"/>
</dbReference>
<feature type="region of interest" description="Disordered" evidence="1">
    <location>
        <begin position="376"/>
        <end position="419"/>
    </location>
</feature>
<evidence type="ECO:0000256" key="1">
    <source>
        <dbReference type="SAM" id="MobiDB-lite"/>
    </source>
</evidence>
<reference evidence="3 4" key="1">
    <citation type="submission" date="2019-03" db="EMBL/GenBank/DDBJ databases">
        <title>Genomic Encyclopedia of Type Strains, Phase III (KMG-III): the genomes of soil and plant-associated and newly described type strains.</title>
        <authorList>
            <person name="Whitman W."/>
        </authorList>
    </citation>
    <scope>NUCLEOTIDE SEQUENCE [LARGE SCALE GENOMIC DNA]</scope>
    <source>
        <strain evidence="3 4">VKM Ac-2527</strain>
    </source>
</reference>
<dbReference type="AlphaFoldDB" id="A0A4R6KRR7"/>
<evidence type="ECO:0000313" key="3">
    <source>
        <dbReference type="EMBL" id="TDO52619.1"/>
    </source>
</evidence>
<feature type="compositionally biased region" description="Basic and acidic residues" evidence="1">
    <location>
        <begin position="403"/>
        <end position="413"/>
    </location>
</feature>
<dbReference type="Proteomes" id="UP000295388">
    <property type="component" value="Unassembled WGS sequence"/>
</dbReference>
<keyword evidence="4" id="KW-1185">Reference proteome</keyword>
<evidence type="ECO:0000259" key="2">
    <source>
        <dbReference type="Pfam" id="PF12307"/>
    </source>
</evidence>